<evidence type="ECO:0000313" key="2">
    <source>
        <dbReference type="Proteomes" id="UP000323917"/>
    </source>
</evidence>
<keyword evidence="2" id="KW-1185">Reference proteome</keyword>
<gene>
    <name evidence="1" type="ORF">Pr1d_05650</name>
</gene>
<accession>A0A5B9Q2U6</accession>
<dbReference type="KEGG" id="bgok:Pr1d_05650"/>
<dbReference type="EMBL" id="CP042913">
    <property type="protein sequence ID" value="QEG33304.1"/>
    <property type="molecule type" value="Genomic_DNA"/>
</dbReference>
<organism evidence="1 2">
    <name type="scientific">Bythopirellula goksoeyrii</name>
    <dbReference type="NCBI Taxonomy" id="1400387"/>
    <lineage>
        <taxon>Bacteria</taxon>
        <taxon>Pseudomonadati</taxon>
        <taxon>Planctomycetota</taxon>
        <taxon>Planctomycetia</taxon>
        <taxon>Pirellulales</taxon>
        <taxon>Lacipirellulaceae</taxon>
        <taxon>Bythopirellula</taxon>
    </lineage>
</organism>
<protein>
    <submittedName>
        <fullName evidence="1">Uncharacterized protein</fullName>
    </submittedName>
</protein>
<proteinExistence type="predicted"/>
<dbReference type="AlphaFoldDB" id="A0A5B9Q2U6"/>
<dbReference type="Proteomes" id="UP000323917">
    <property type="component" value="Chromosome"/>
</dbReference>
<evidence type="ECO:0000313" key="1">
    <source>
        <dbReference type="EMBL" id="QEG33304.1"/>
    </source>
</evidence>
<reference evidence="1 2" key="1">
    <citation type="submission" date="2019-08" db="EMBL/GenBank/DDBJ databases">
        <title>Deep-cultivation of Planctomycetes and their phenomic and genomic characterization uncovers novel biology.</title>
        <authorList>
            <person name="Wiegand S."/>
            <person name="Jogler M."/>
            <person name="Boedeker C."/>
            <person name="Pinto D."/>
            <person name="Vollmers J."/>
            <person name="Rivas-Marin E."/>
            <person name="Kohn T."/>
            <person name="Peeters S.H."/>
            <person name="Heuer A."/>
            <person name="Rast P."/>
            <person name="Oberbeckmann S."/>
            <person name="Bunk B."/>
            <person name="Jeske O."/>
            <person name="Meyerdierks A."/>
            <person name="Storesund J.E."/>
            <person name="Kallscheuer N."/>
            <person name="Luecker S."/>
            <person name="Lage O.M."/>
            <person name="Pohl T."/>
            <person name="Merkel B.J."/>
            <person name="Hornburger P."/>
            <person name="Mueller R.-W."/>
            <person name="Bruemmer F."/>
            <person name="Labrenz M."/>
            <person name="Spormann A.M."/>
            <person name="Op den Camp H."/>
            <person name="Overmann J."/>
            <person name="Amann R."/>
            <person name="Jetten M.S.M."/>
            <person name="Mascher T."/>
            <person name="Medema M.H."/>
            <person name="Devos D.P."/>
            <person name="Kaster A.-K."/>
            <person name="Ovreas L."/>
            <person name="Rohde M."/>
            <person name="Galperin M.Y."/>
            <person name="Jogler C."/>
        </authorList>
    </citation>
    <scope>NUCLEOTIDE SEQUENCE [LARGE SCALE GENOMIC DNA]</scope>
    <source>
        <strain evidence="1 2">Pr1d</strain>
    </source>
</reference>
<sequence>MRAKGRTIASHVSFCPEPHSSEKYPRRQTGCFGHLTVIWGEPVDSVKERNRRTIYLDGPGKTRFPGQRLRFRSSVEQLATVKAETHCLLRAC</sequence>
<name>A0A5B9Q2U6_9BACT</name>